<accession>A0ABQ0L8Q5</accession>
<feature type="compositionally biased region" description="Polar residues" evidence="1">
    <location>
        <begin position="162"/>
        <end position="176"/>
    </location>
</feature>
<evidence type="ECO:0000313" key="3">
    <source>
        <dbReference type="Proteomes" id="UP000815677"/>
    </source>
</evidence>
<organism evidence="2 3">
    <name type="scientific">Mycena chlorophos</name>
    <name type="common">Agaric fungus</name>
    <name type="synonym">Agaricus chlorophos</name>
    <dbReference type="NCBI Taxonomy" id="658473"/>
    <lineage>
        <taxon>Eukaryota</taxon>
        <taxon>Fungi</taxon>
        <taxon>Dikarya</taxon>
        <taxon>Basidiomycota</taxon>
        <taxon>Agaricomycotina</taxon>
        <taxon>Agaricomycetes</taxon>
        <taxon>Agaricomycetidae</taxon>
        <taxon>Agaricales</taxon>
        <taxon>Marasmiineae</taxon>
        <taxon>Mycenaceae</taxon>
        <taxon>Mycena</taxon>
    </lineage>
</organism>
<dbReference type="EMBL" id="DF843626">
    <property type="protein sequence ID" value="GAT47511.1"/>
    <property type="molecule type" value="Genomic_DNA"/>
</dbReference>
<feature type="compositionally biased region" description="Low complexity" evidence="1">
    <location>
        <begin position="211"/>
        <end position="224"/>
    </location>
</feature>
<keyword evidence="3" id="KW-1185">Reference proteome</keyword>
<feature type="region of interest" description="Disordered" evidence="1">
    <location>
        <begin position="143"/>
        <end position="180"/>
    </location>
</feature>
<evidence type="ECO:0000313" key="2">
    <source>
        <dbReference type="EMBL" id="GAT47511.1"/>
    </source>
</evidence>
<dbReference type="Proteomes" id="UP000815677">
    <property type="component" value="Unassembled WGS sequence"/>
</dbReference>
<gene>
    <name evidence="2" type="ORF">MCHLO_04971</name>
</gene>
<proteinExistence type="predicted"/>
<protein>
    <submittedName>
        <fullName evidence="2">Uncharacterized protein</fullName>
    </submittedName>
</protein>
<sequence length="258" mass="29282">MSHSQSPQRLAPLRRRDVDPNSHKSSRHATQPHSRPKPASFLYADEDTEPEPRSSFSDDSDDEFLPPKRSTKSSLLGFLGSKKHAASKAPSQQYLASLRYAPVVSTPKTLRRRSRSVGSFAQMTQRTNSPVYALSSANHSTASLARTQHCSRSRAPSPLVLKQSNGKTDTKNTSQSREPDLPLDYNHTWFYATEHLARDAEARDVLRRQAVTTSSPRRTPVRRVNAPSPDDVEFKRKRQGWFEEMFEHDLSRPLDYVR</sequence>
<reference evidence="2" key="1">
    <citation type="submission" date="2014-09" db="EMBL/GenBank/DDBJ databases">
        <title>Genome sequence of the luminous mushroom Mycena chlorophos for searching fungal bioluminescence genes.</title>
        <authorList>
            <person name="Tanaka Y."/>
            <person name="Kasuga D."/>
            <person name="Oba Y."/>
            <person name="Hase S."/>
            <person name="Sato K."/>
            <person name="Oba Y."/>
            <person name="Sakakibara Y."/>
        </authorList>
    </citation>
    <scope>NUCLEOTIDE SEQUENCE</scope>
</reference>
<feature type="region of interest" description="Disordered" evidence="1">
    <location>
        <begin position="209"/>
        <end position="231"/>
    </location>
</feature>
<name>A0ABQ0L8Q5_MYCCL</name>
<feature type="region of interest" description="Disordered" evidence="1">
    <location>
        <begin position="1"/>
        <end position="74"/>
    </location>
</feature>
<evidence type="ECO:0000256" key="1">
    <source>
        <dbReference type="SAM" id="MobiDB-lite"/>
    </source>
</evidence>